<keyword evidence="3" id="KW-1185">Reference proteome</keyword>
<organism evidence="2 3">
    <name type="scientific">Pogonophryne albipinna</name>
    <dbReference type="NCBI Taxonomy" id="1090488"/>
    <lineage>
        <taxon>Eukaryota</taxon>
        <taxon>Metazoa</taxon>
        <taxon>Chordata</taxon>
        <taxon>Craniata</taxon>
        <taxon>Vertebrata</taxon>
        <taxon>Euteleostomi</taxon>
        <taxon>Actinopterygii</taxon>
        <taxon>Neopterygii</taxon>
        <taxon>Teleostei</taxon>
        <taxon>Neoteleostei</taxon>
        <taxon>Acanthomorphata</taxon>
        <taxon>Eupercaria</taxon>
        <taxon>Perciformes</taxon>
        <taxon>Notothenioidei</taxon>
        <taxon>Pogonophryne</taxon>
    </lineage>
</organism>
<dbReference type="Proteomes" id="UP001219934">
    <property type="component" value="Unassembled WGS sequence"/>
</dbReference>
<comment type="caution">
    <text evidence="2">The sequence shown here is derived from an EMBL/GenBank/DDBJ whole genome shotgun (WGS) entry which is preliminary data.</text>
</comment>
<feature type="region of interest" description="Disordered" evidence="1">
    <location>
        <begin position="604"/>
        <end position="625"/>
    </location>
</feature>
<sequence>MPIDLNVQKLNGLNVGRVLHSNKTCGEIIDHIAHELKKKMAKDITENQRKLCVLVDESTTISGKTVLVVCLRSALADAEPETFFWELIELDGTTADDITKALMECLGRDFNEDFLGQCFVSFACDGASVMLGKRTGVATQLCSKFPSLFVWHCSNHRLELAVGDVVKEVSGLNHFQIFFDKLYSLFHASPKNQRQLAQCAQAVGQRLLVIGRVLSIRWVASSERSVRAVWKNYRVLHDHFTNAANDTSRDSRDRAKYKGLDDVLTSATFVSNLGLMYDALTELSDLSRQLQKREMTLPTADRLLTREIRVFESMVTMPGPHMTTVHTALAEKSFKGVALRENGRLVQIHAGQFFRSMVENLRHRMTSTTSSHVSTREIPLHGREARDNQLIQDMKVIHPGSWPEEELDVQYGDVEVLRLCEVLKVDRRETVQGFREYKETRASRTPAAMEPLLKAVRTIAVSTRRACTQNTEAPGRPENTQKDMILLLASMGEDFVLPLLDMRCAAAEAVLPGCSSRGCPPRMQQQRLSSQDAAAEAVLPGCSRASQQRMQQQQRLSSQDAAAAAAEAVLPGCSSSRGCPPRMQQQQRLSSQDAAAAEAVLPGCSSSRGCPPRMQQQQRLSSQDAAAAEAVLPGCSSRGCPPRMQQGVTAEVSVRLTELRSIPTDLYL</sequence>
<dbReference type="AlphaFoldDB" id="A0AAD6FSX6"/>
<feature type="compositionally biased region" description="Polar residues" evidence="1">
    <location>
        <begin position="604"/>
        <end position="624"/>
    </location>
</feature>
<gene>
    <name evidence="2" type="ORF">JOQ06_009098</name>
</gene>
<dbReference type="EMBL" id="JAPTMU010000002">
    <property type="protein sequence ID" value="KAJ4947056.1"/>
    <property type="molecule type" value="Genomic_DNA"/>
</dbReference>
<dbReference type="PANTHER" id="PTHR46880">
    <property type="entry name" value="RAS-ASSOCIATING DOMAIN-CONTAINING PROTEIN"/>
    <property type="match status" value="1"/>
</dbReference>
<evidence type="ECO:0000313" key="2">
    <source>
        <dbReference type="EMBL" id="KAJ4947056.1"/>
    </source>
</evidence>
<evidence type="ECO:0000256" key="1">
    <source>
        <dbReference type="SAM" id="MobiDB-lite"/>
    </source>
</evidence>
<protein>
    <recommendedName>
        <fullName evidence="4">DUF4371 domain-containing protein</fullName>
    </recommendedName>
</protein>
<accession>A0AAD6FSX6</accession>
<dbReference type="PANTHER" id="PTHR46880:SF8">
    <property type="entry name" value="E3 SUMO-PROTEIN LIGASE KIAA1586"/>
    <property type="match status" value="1"/>
</dbReference>
<reference evidence="2" key="1">
    <citation type="submission" date="2022-11" db="EMBL/GenBank/DDBJ databases">
        <title>Chromosome-level genome of Pogonophryne albipinna.</title>
        <authorList>
            <person name="Jo E."/>
        </authorList>
    </citation>
    <scope>NUCLEOTIDE SEQUENCE</scope>
    <source>
        <strain evidence="2">SGF0006</strain>
        <tissue evidence="2">Muscle</tissue>
    </source>
</reference>
<proteinExistence type="predicted"/>
<name>A0AAD6FSX6_9TELE</name>
<evidence type="ECO:0008006" key="4">
    <source>
        <dbReference type="Google" id="ProtNLM"/>
    </source>
</evidence>
<evidence type="ECO:0000313" key="3">
    <source>
        <dbReference type="Proteomes" id="UP001219934"/>
    </source>
</evidence>